<comment type="similarity">
    <text evidence="1">Belongs to the ATP-dependent AMP-binding enzyme family.</text>
</comment>
<proteinExistence type="inferred from homology"/>
<dbReference type="InterPro" id="IPR011904">
    <property type="entry name" value="Ac_CoA_lig"/>
</dbReference>
<dbReference type="EC" id="6.2.1.1" evidence="6"/>
<evidence type="ECO:0000259" key="9">
    <source>
        <dbReference type="Pfam" id="PF16177"/>
    </source>
</evidence>
<keyword evidence="4" id="KW-0067">ATP-binding</keyword>
<dbReference type="Pfam" id="PF16177">
    <property type="entry name" value="ACAS_N"/>
    <property type="match status" value="1"/>
</dbReference>
<keyword evidence="11" id="KW-1185">Reference proteome</keyword>
<dbReference type="Proteomes" id="UP000078390">
    <property type="component" value="Unassembled WGS sequence"/>
</dbReference>
<dbReference type="GO" id="GO:0016208">
    <property type="term" value="F:AMP binding"/>
    <property type="evidence" value="ECO:0007669"/>
    <property type="project" value="InterPro"/>
</dbReference>
<feature type="domain" description="AMP-binding enzyme C-terminal" evidence="8">
    <location>
        <begin position="535"/>
        <end position="612"/>
    </location>
</feature>
<keyword evidence="2 10" id="KW-0436">Ligase</keyword>
<dbReference type="AlphaFoldDB" id="A0A179D5Y0"/>
<dbReference type="Gene3D" id="3.40.50.12780">
    <property type="entry name" value="N-terminal domain of ligase-like"/>
    <property type="match status" value="1"/>
</dbReference>
<feature type="domain" description="Acetyl-coenzyme A synthetase N-terminal" evidence="9">
    <location>
        <begin position="36"/>
        <end position="89"/>
    </location>
</feature>
<protein>
    <recommendedName>
        <fullName evidence="6">Acetate--CoA ligase</fullName>
        <ecNumber evidence="6">6.2.1.1</ecNumber>
    </recommendedName>
</protein>
<dbReference type="PANTHER" id="PTHR24095">
    <property type="entry name" value="ACETYL-COENZYME A SYNTHETASE"/>
    <property type="match status" value="1"/>
</dbReference>
<dbReference type="OrthoDB" id="9778383at2"/>
<evidence type="ECO:0000259" key="7">
    <source>
        <dbReference type="Pfam" id="PF00501"/>
    </source>
</evidence>
<dbReference type="Pfam" id="PF00501">
    <property type="entry name" value="AMP-binding"/>
    <property type="match status" value="1"/>
</dbReference>
<dbReference type="InterPro" id="IPR045851">
    <property type="entry name" value="AMP-bd_C_sf"/>
</dbReference>
<accession>A0A179D5Y0</accession>
<dbReference type="Pfam" id="PF13193">
    <property type="entry name" value="AMP-binding_C"/>
    <property type="match status" value="1"/>
</dbReference>
<evidence type="ECO:0000259" key="8">
    <source>
        <dbReference type="Pfam" id="PF13193"/>
    </source>
</evidence>
<evidence type="ECO:0000313" key="10">
    <source>
        <dbReference type="EMBL" id="OAQ21457.1"/>
    </source>
</evidence>
<feature type="domain" description="AMP-dependent synthetase/ligase" evidence="7">
    <location>
        <begin position="91"/>
        <end position="479"/>
    </location>
</feature>
<dbReference type="GO" id="GO:0005829">
    <property type="term" value="C:cytosol"/>
    <property type="evidence" value="ECO:0007669"/>
    <property type="project" value="TreeGrafter"/>
</dbReference>
<gene>
    <name evidence="10" type="ORF">TDIS_0678</name>
</gene>
<organism evidence="10 11">
    <name type="scientific">Thermosulfurimonas dismutans</name>
    <dbReference type="NCBI Taxonomy" id="999894"/>
    <lineage>
        <taxon>Bacteria</taxon>
        <taxon>Pseudomonadati</taxon>
        <taxon>Thermodesulfobacteriota</taxon>
        <taxon>Thermodesulfobacteria</taxon>
        <taxon>Thermodesulfobacteriales</taxon>
        <taxon>Thermodesulfobacteriaceae</taxon>
        <taxon>Thermosulfurimonas</taxon>
    </lineage>
</organism>
<reference evidence="10 11" key="1">
    <citation type="submission" date="2016-04" db="EMBL/GenBank/DDBJ databases">
        <title>Genome analysis of Thermosulfurimonas dismutans, the first thermophilic sulfur-disproportionating bacterium of the phylum Thermodesulfobacteria.</title>
        <authorList>
            <person name="Mardanov A.V."/>
            <person name="Beletsky A.V."/>
            <person name="Kadnikov V.V."/>
            <person name="Slobodkin A.I."/>
            <person name="Ravin N.V."/>
        </authorList>
    </citation>
    <scope>NUCLEOTIDE SEQUENCE [LARGE SCALE GENOMIC DNA]</scope>
    <source>
        <strain evidence="10 11">S95</strain>
    </source>
</reference>
<keyword evidence="3" id="KW-0547">Nucleotide-binding</keyword>
<dbReference type="SUPFAM" id="SSF56801">
    <property type="entry name" value="Acetyl-CoA synthetase-like"/>
    <property type="match status" value="1"/>
</dbReference>
<evidence type="ECO:0000256" key="4">
    <source>
        <dbReference type="ARBA" id="ARBA00022840"/>
    </source>
</evidence>
<dbReference type="Gene3D" id="3.30.300.30">
    <property type="match status" value="1"/>
</dbReference>
<evidence type="ECO:0000256" key="6">
    <source>
        <dbReference type="NCBIfam" id="TIGR02188"/>
    </source>
</evidence>
<keyword evidence="5" id="KW-0007">Acetylation</keyword>
<evidence type="ECO:0000256" key="1">
    <source>
        <dbReference type="ARBA" id="ARBA00006432"/>
    </source>
</evidence>
<dbReference type="GO" id="GO:0003987">
    <property type="term" value="F:acetate-CoA ligase activity"/>
    <property type="evidence" value="ECO:0007669"/>
    <property type="project" value="UniProtKB-UniRule"/>
</dbReference>
<dbReference type="InterPro" id="IPR032387">
    <property type="entry name" value="ACAS_N"/>
</dbReference>
<dbReference type="GO" id="GO:0005524">
    <property type="term" value="F:ATP binding"/>
    <property type="evidence" value="ECO:0007669"/>
    <property type="project" value="UniProtKB-KW"/>
</dbReference>
<comment type="caution">
    <text evidence="10">The sequence shown here is derived from an EMBL/GenBank/DDBJ whole genome shotgun (WGS) entry which is preliminary data.</text>
</comment>
<evidence type="ECO:0000256" key="2">
    <source>
        <dbReference type="ARBA" id="ARBA00022598"/>
    </source>
</evidence>
<evidence type="ECO:0000313" key="11">
    <source>
        <dbReference type="Proteomes" id="UP000078390"/>
    </source>
</evidence>
<name>A0A179D5Y0_9BACT</name>
<dbReference type="PATRIC" id="fig|999894.6.peg.676"/>
<dbReference type="GO" id="GO:0019427">
    <property type="term" value="P:acetyl-CoA biosynthetic process from acetate"/>
    <property type="evidence" value="ECO:0007669"/>
    <property type="project" value="UniProtKB-UniRule"/>
</dbReference>
<dbReference type="PROSITE" id="PS00455">
    <property type="entry name" value="AMP_BINDING"/>
    <property type="match status" value="1"/>
</dbReference>
<evidence type="ECO:0000256" key="3">
    <source>
        <dbReference type="ARBA" id="ARBA00022741"/>
    </source>
</evidence>
<sequence>MGNSHGYETKIEHLFKTGLKYFPPNRVLEEAFLKDYESVYAYSIRDPEGFWGQIANELVWVEPWQKVREIDLPYHRWFIGGKTNITINALDRHADSWRRNKVAVIWLSEEGEEQVGTYGQLRDRVNQFANGLKSLGVKRGDRVVIYMPLTIEGMIAMLACARIGAIHSVVYAGMGAGALRSRVEDCQAKVVICSDVTYRRGKVVRLKAVVDEALDGLDFVEKVIVHRRTHPPIELEEWEVDFWELLRAHSHRCPPEIMDAEDPLFILYTSGTTGKPKGVVHVHGGYMVGTYYLTKAFFDIKDKDVYWSTSDIGWIVGHSFIVYGPLCAGATVLIREGAPDYPHPGVVWEMVQKYGVSVMFTAPTALRMFMRFGEEHIKKYDRSTLRILACAGEPLNPEAWNFAQEVILENQGYCIDNFWQTEVAGPVLGTIPTIPYKPGFAGKPLPGVVVDVVDANGKPLPAEQGGYLVLRQPLPYMMRTVYNNPERYEQYWNEIPGCYKTGDIAVCDEEGYFAVLGRADDVLNVAGHRIGTADLESALVSHPAVAEAAAIGLPDEIKGERIKVFVVLRAGKEPTDGLRKSIIQHVRKELGPIATPSEVAFVEKLPKTRSGKIMRRLLRARELGLPEGDTSTLED</sequence>
<evidence type="ECO:0000256" key="5">
    <source>
        <dbReference type="ARBA" id="ARBA00022990"/>
    </source>
</evidence>
<dbReference type="NCBIfam" id="TIGR02188">
    <property type="entry name" value="Ac_CoA_lig_AcsA"/>
    <property type="match status" value="1"/>
</dbReference>
<dbReference type="STRING" id="999894.TDIS_0678"/>
<dbReference type="EMBL" id="LWLG01000002">
    <property type="protein sequence ID" value="OAQ21457.1"/>
    <property type="molecule type" value="Genomic_DNA"/>
</dbReference>
<dbReference type="InterPro" id="IPR000873">
    <property type="entry name" value="AMP-dep_synth/lig_dom"/>
</dbReference>
<dbReference type="RefSeq" id="WP_068669297.1">
    <property type="nucleotide sequence ID" value="NZ_LWLG01000002.1"/>
</dbReference>
<dbReference type="InterPro" id="IPR025110">
    <property type="entry name" value="AMP-bd_C"/>
</dbReference>
<dbReference type="PANTHER" id="PTHR24095:SF14">
    <property type="entry name" value="ACETYL-COENZYME A SYNTHETASE 1"/>
    <property type="match status" value="1"/>
</dbReference>
<dbReference type="InterPro" id="IPR020845">
    <property type="entry name" value="AMP-binding_CS"/>
</dbReference>
<dbReference type="NCBIfam" id="NF001208">
    <property type="entry name" value="PRK00174.1"/>
    <property type="match status" value="1"/>
</dbReference>
<dbReference type="FunFam" id="3.40.50.12780:FF:000001">
    <property type="entry name" value="Acetyl-coenzyme A synthetase"/>
    <property type="match status" value="1"/>
</dbReference>
<dbReference type="InterPro" id="IPR042099">
    <property type="entry name" value="ANL_N_sf"/>
</dbReference>